<dbReference type="InterPro" id="IPR002742">
    <property type="entry name" value="Desulfoferrodoxin_Fe-bd_dom"/>
</dbReference>
<reference evidence="7" key="1">
    <citation type="journal article" date="2021" name="PeerJ">
        <title>Extensive microbial diversity within the chicken gut microbiome revealed by metagenomics and culture.</title>
        <authorList>
            <person name="Gilroy R."/>
            <person name="Ravi A."/>
            <person name="Getino M."/>
            <person name="Pursley I."/>
            <person name="Horton D.L."/>
            <person name="Alikhan N.F."/>
            <person name="Baker D."/>
            <person name="Gharbi K."/>
            <person name="Hall N."/>
            <person name="Watson M."/>
            <person name="Adriaenssens E.M."/>
            <person name="Foster-Nyarko E."/>
            <person name="Jarju S."/>
            <person name="Secka A."/>
            <person name="Antonio M."/>
            <person name="Oren A."/>
            <person name="Chaudhuri R.R."/>
            <person name="La Ragione R."/>
            <person name="Hildebrand F."/>
            <person name="Pallen M.J."/>
        </authorList>
    </citation>
    <scope>NUCLEOTIDE SEQUENCE</scope>
    <source>
        <strain evidence="7">CHK178-16964</strain>
    </source>
</reference>
<evidence type="ECO:0000256" key="2">
    <source>
        <dbReference type="ARBA" id="ARBA00022448"/>
    </source>
</evidence>
<accession>A0A9D2HFT2</accession>
<keyword evidence="2" id="KW-0813">Transport</keyword>
<evidence type="ECO:0000256" key="4">
    <source>
        <dbReference type="ARBA" id="ARBA00022982"/>
    </source>
</evidence>
<dbReference type="GO" id="GO:0050605">
    <property type="term" value="F:superoxide reductase activity"/>
    <property type="evidence" value="ECO:0007669"/>
    <property type="project" value="UniProtKB-EC"/>
</dbReference>
<dbReference type="SUPFAM" id="SSF49367">
    <property type="entry name" value="Superoxide reductase-like"/>
    <property type="match status" value="1"/>
</dbReference>
<evidence type="ECO:0000313" key="8">
    <source>
        <dbReference type="Proteomes" id="UP000823900"/>
    </source>
</evidence>
<dbReference type="AlphaFoldDB" id="A0A9D2HFT2"/>
<reference evidence="7" key="2">
    <citation type="submission" date="2021-04" db="EMBL/GenBank/DDBJ databases">
        <authorList>
            <person name="Gilroy R."/>
        </authorList>
    </citation>
    <scope>NUCLEOTIDE SEQUENCE</scope>
    <source>
        <strain evidence="7">CHK178-16964</strain>
    </source>
</reference>
<gene>
    <name evidence="7" type="ORF">IAA07_03165</name>
</gene>
<evidence type="ECO:0000256" key="3">
    <source>
        <dbReference type="ARBA" id="ARBA00022723"/>
    </source>
</evidence>
<dbReference type="GO" id="GO:0005506">
    <property type="term" value="F:iron ion binding"/>
    <property type="evidence" value="ECO:0007669"/>
    <property type="project" value="InterPro"/>
</dbReference>
<evidence type="ECO:0000256" key="1">
    <source>
        <dbReference type="ARBA" id="ARBA00005941"/>
    </source>
</evidence>
<dbReference type="PANTHER" id="PTHR36541">
    <property type="entry name" value="SUPEROXIDE REDUCTASE-RELATED"/>
    <property type="match status" value="1"/>
</dbReference>
<feature type="domain" description="Desulfoferrodoxin ferrous iron-binding" evidence="6">
    <location>
        <begin position="40"/>
        <end position="123"/>
    </location>
</feature>
<dbReference type="PANTHER" id="PTHR36541:SF1">
    <property type="entry name" value="SUPEROXIDE REDUCTASE-RELATED"/>
    <property type="match status" value="1"/>
</dbReference>
<evidence type="ECO:0000313" key="7">
    <source>
        <dbReference type="EMBL" id="HJA70566.1"/>
    </source>
</evidence>
<organism evidence="7 8">
    <name type="scientific">Candidatus Lachnoclostridium stercoravium</name>
    <dbReference type="NCBI Taxonomy" id="2838633"/>
    <lineage>
        <taxon>Bacteria</taxon>
        <taxon>Bacillati</taxon>
        <taxon>Bacillota</taxon>
        <taxon>Clostridia</taxon>
        <taxon>Lachnospirales</taxon>
        <taxon>Lachnospiraceae</taxon>
    </lineage>
</organism>
<keyword evidence="4" id="KW-0249">Electron transport</keyword>
<dbReference type="EMBL" id="DWZA01000027">
    <property type="protein sequence ID" value="HJA70566.1"/>
    <property type="molecule type" value="Genomic_DNA"/>
</dbReference>
<evidence type="ECO:0000256" key="5">
    <source>
        <dbReference type="ARBA" id="ARBA00023004"/>
    </source>
</evidence>
<dbReference type="Pfam" id="PF01880">
    <property type="entry name" value="Desulfoferrodox"/>
    <property type="match status" value="1"/>
</dbReference>
<comment type="caution">
    <text evidence="7">The sequence shown here is derived from an EMBL/GenBank/DDBJ whole genome shotgun (WGS) entry which is preliminary data.</text>
</comment>
<dbReference type="InterPro" id="IPR051233">
    <property type="entry name" value="Desulfoferrodoxin_SOR"/>
</dbReference>
<proteinExistence type="inferred from homology"/>
<dbReference type="NCBIfam" id="TIGR00332">
    <property type="entry name" value="neela_ferrous"/>
    <property type="match status" value="1"/>
</dbReference>
<protein>
    <submittedName>
        <fullName evidence="7">Desulfoferrodoxin</fullName>
    </submittedName>
</protein>
<sequence length="124" mass="13692">MEQKFFICQHCGNIIAMVKDSGVPVMCCGQKMTQLIPGTTDAAVEKHVPVYTVDGDLVHVTVGEVEHPMLPEHYIEWISLQTKAGNQRKVLHPGDAPKVSFAVTEGDEIEAVYAYCNLHGLWKA</sequence>
<dbReference type="InterPro" id="IPR036073">
    <property type="entry name" value="Desulfoferrodoxin_Fe-bd_dom_sf"/>
</dbReference>
<comment type="similarity">
    <text evidence="1">Belongs to the desulfoferrodoxin family.</text>
</comment>
<name>A0A9D2HFT2_9FIRM</name>
<dbReference type="Gene3D" id="2.60.40.730">
    <property type="entry name" value="SOR catalytic domain"/>
    <property type="match status" value="1"/>
</dbReference>
<dbReference type="Proteomes" id="UP000823900">
    <property type="component" value="Unassembled WGS sequence"/>
</dbReference>
<evidence type="ECO:0000259" key="6">
    <source>
        <dbReference type="Pfam" id="PF01880"/>
    </source>
</evidence>
<dbReference type="SUPFAM" id="SSF57802">
    <property type="entry name" value="Rubredoxin-like"/>
    <property type="match status" value="1"/>
</dbReference>
<keyword evidence="5" id="KW-0408">Iron</keyword>
<keyword evidence="3" id="KW-0479">Metal-binding</keyword>